<dbReference type="GO" id="GO:0003723">
    <property type="term" value="F:RNA binding"/>
    <property type="evidence" value="ECO:0007669"/>
    <property type="project" value="InterPro"/>
</dbReference>
<dbReference type="Pfam" id="PF13041">
    <property type="entry name" value="PPR_2"/>
    <property type="match status" value="1"/>
</dbReference>
<dbReference type="Gene3D" id="1.25.40.10">
    <property type="entry name" value="Tetratricopeptide repeat domain"/>
    <property type="match status" value="3"/>
</dbReference>
<name>A0AAN8WCA7_9MAGN</name>
<dbReference type="NCBIfam" id="TIGR00756">
    <property type="entry name" value="PPR"/>
    <property type="match status" value="1"/>
</dbReference>
<dbReference type="GO" id="GO:0009451">
    <property type="term" value="P:RNA modification"/>
    <property type="evidence" value="ECO:0007669"/>
    <property type="project" value="InterPro"/>
</dbReference>
<feature type="repeat" description="PPR" evidence="3">
    <location>
        <begin position="226"/>
        <end position="260"/>
    </location>
</feature>
<evidence type="ECO:0000256" key="1">
    <source>
        <dbReference type="ARBA" id="ARBA00022737"/>
    </source>
</evidence>
<organism evidence="4 5">
    <name type="scientific">Dillenia turbinata</name>
    <dbReference type="NCBI Taxonomy" id="194707"/>
    <lineage>
        <taxon>Eukaryota</taxon>
        <taxon>Viridiplantae</taxon>
        <taxon>Streptophyta</taxon>
        <taxon>Embryophyta</taxon>
        <taxon>Tracheophyta</taxon>
        <taxon>Spermatophyta</taxon>
        <taxon>Magnoliopsida</taxon>
        <taxon>eudicotyledons</taxon>
        <taxon>Gunneridae</taxon>
        <taxon>Pentapetalae</taxon>
        <taxon>Dilleniales</taxon>
        <taxon>Dilleniaceae</taxon>
        <taxon>Dillenia</taxon>
    </lineage>
</organism>
<dbReference type="PANTHER" id="PTHR47926">
    <property type="entry name" value="PENTATRICOPEPTIDE REPEAT-CONTAINING PROTEIN"/>
    <property type="match status" value="1"/>
</dbReference>
<dbReference type="InterPro" id="IPR002885">
    <property type="entry name" value="PPR_rpt"/>
</dbReference>
<dbReference type="EMBL" id="JBAMMX010000003">
    <property type="protein sequence ID" value="KAK6945311.1"/>
    <property type="molecule type" value="Genomic_DNA"/>
</dbReference>
<gene>
    <name evidence="4" type="ORF">RJ641_026413</name>
</gene>
<accession>A0AAN8WCA7</accession>
<sequence length="312" mass="34129">MYGKHGLVEDAEKMFQPIGEKNLVSWTALLSGYVRNNYAIKALGSFVGMLDSSLYVDSCCLSTVLDGCSECKNLDLGVQIHGNVIKLVYLSDVNVGTALIHLYSKCGNLRSARLILNGLSHKNAACFNAILVGFTEKDSHHEEDVLFLFSQQREEDIYLDVVTFSQLLSLSANQASLIRGRSIHACAIKMGCGNDISVANAVITMHAKYGSIDDAYLTFKSINEHDSICWNAMVSAYAPYGQAGRAFLIFEEMPREGFTPDKIAILCALQGCCYSGVWEDGICLFNETEPKYGVSTLLEHFACVVDLLGQAG</sequence>
<dbReference type="FunFam" id="1.25.40.10:FF:000205">
    <property type="entry name" value="Pentatricopeptide repeat-containing protein, mitochondrial"/>
    <property type="match status" value="1"/>
</dbReference>
<dbReference type="GO" id="GO:0005739">
    <property type="term" value="C:mitochondrion"/>
    <property type="evidence" value="ECO:0007669"/>
    <property type="project" value="UniProtKB-ARBA"/>
</dbReference>
<keyword evidence="5" id="KW-1185">Reference proteome</keyword>
<evidence type="ECO:0000256" key="3">
    <source>
        <dbReference type="PROSITE-ProRule" id="PRU00708"/>
    </source>
</evidence>
<comment type="caution">
    <text evidence="4">The sequence shown here is derived from an EMBL/GenBank/DDBJ whole genome shotgun (WGS) entry which is preliminary data.</text>
</comment>
<dbReference type="PROSITE" id="PS51375">
    <property type="entry name" value="PPR"/>
    <property type="match status" value="1"/>
</dbReference>
<dbReference type="AlphaFoldDB" id="A0AAN8WCA7"/>
<reference evidence="4 5" key="1">
    <citation type="submission" date="2023-12" db="EMBL/GenBank/DDBJ databases">
        <title>A high-quality genome assembly for Dillenia turbinata (Dilleniales).</title>
        <authorList>
            <person name="Chanderbali A."/>
        </authorList>
    </citation>
    <scope>NUCLEOTIDE SEQUENCE [LARGE SCALE GENOMIC DNA]</scope>
    <source>
        <strain evidence="4">LSX21</strain>
        <tissue evidence="4">Leaf</tissue>
    </source>
</reference>
<protein>
    <submittedName>
        <fullName evidence="4">Pentatricopeptide repeat</fullName>
    </submittedName>
</protein>
<keyword evidence="1" id="KW-0677">Repeat</keyword>
<dbReference type="Pfam" id="PF01535">
    <property type="entry name" value="PPR"/>
    <property type="match status" value="3"/>
</dbReference>
<evidence type="ECO:0000313" key="4">
    <source>
        <dbReference type="EMBL" id="KAK6945311.1"/>
    </source>
</evidence>
<proteinExistence type="inferred from homology"/>
<evidence type="ECO:0000256" key="2">
    <source>
        <dbReference type="ARBA" id="ARBA00061659"/>
    </source>
</evidence>
<evidence type="ECO:0000313" key="5">
    <source>
        <dbReference type="Proteomes" id="UP001370490"/>
    </source>
</evidence>
<dbReference type="InterPro" id="IPR011990">
    <property type="entry name" value="TPR-like_helical_dom_sf"/>
</dbReference>
<dbReference type="InterPro" id="IPR046960">
    <property type="entry name" value="PPR_At4g14850-like_plant"/>
</dbReference>
<comment type="similarity">
    <text evidence="2">Belongs to the PPR family. PCMP-E subfamily.</text>
</comment>
<dbReference type="Proteomes" id="UP001370490">
    <property type="component" value="Unassembled WGS sequence"/>
</dbReference>